<feature type="compositionally biased region" description="Low complexity" evidence="1">
    <location>
        <begin position="96"/>
        <end position="110"/>
    </location>
</feature>
<evidence type="ECO:0000256" key="1">
    <source>
        <dbReference type="SAM" id="MobiDB-lite"/>
    </source>
</evidence>
<dbReference type="STRING" id="1262450.S3CXY3"/>
<dbReference type="AlphaFoldDB" id="S3CXY3"/>
<proteinExistence type="predicted"/>
<feature type="compositionally biased region" description="Basic and acidic residues" evidence="1">
    <location>
        <begin position="732"/>
        <end position="741"/>
    </location>
</feature>
<dbReference type="OrthoDB" id="5339332at2759"/>
<feature type="compositionally biased region" description="Low complexity" evidence="1">
    <location>
        <begin position="378"/>
        <end position="390"/>
    </location>
</feature>
<accession>S3CXY3</accession>
<protein>
    <submittedName>
        <fullName evidence="2">Uncharacterized protein</fullName>
    </submittedName>
</protein>
<dbReference type="HOGENOM" id="CLU_020691_0_0_1"/>
<evidence type="ECO:0000313" key="3">
    <source>
        <dbReference type="Proteomes" id="UP000016923"/>
    </source>
</evidence>
<feature type="region of interest" description="Disordered" evidence="1">
    <location>
        <begin position="30"/>
        <end position="110"/>
    </location>
</feature>
<feature type="region of interest" description="Disordered" evidence="1">
    <location>
        <begin position="604"/>
        <end position="636"/>
    </location>
</feature>
<feature type="compositionally biased region" description="Basic residues" evidence="1">
    <location>
        <begin position="551"/>
        <end position="560"/>
    </location>
</feature>
<dbReference type="eggNOG" id="ENOG502SSMU">
    <property type="taxonomic scope" value="Eukaryota"/>
</dbReference>
<feature type="region of interest" description="Disordered" evidence="1">
    <location>
        <begin position="684"/>
        <end position="741"/>
    </location>
</feature>
<feature type="region of interest" description="Disordered" evidence="1">
    <location>
        <begin position="123"/>
        <end position="155"/>
    </location>
</feature>
<feature type="compositionally biased region" description="Polar residues" evidence="1">
    <location>
        <begin position="687"/>
        <end position="699"/>
    </location>
</feature>
<feature type="region of interest" description="Disordered" evidence="1">
    <location>
        <begin position="201"/>
        <end position="284"/>
    </location>
</feature>
<gene>
    <name evidence="2" type="ORF">F503_08246</name>
</gene>
<reference evidence="2 3" key="1">
    <citation type="journal article" date="2013" name="BMC Genomics">
        <title>The genome and transcriptome of the pine saprophyte Ophiostoma piceae, and a comparison with the bark beetle-associated pine pathogen Grosmannia clavigera.</title>
        <authorList>
            <person name="Haridas S."/>
            <person name="Wang Y."/>
            <person name="Lim L."/>
            <person name="Massoumi Alamouti S."/>
            <person name="Jackman S."/>
            <person name="Docking R."/>
            <person name="Robertson G."/>
            <person name="Birol I."/>
            <person name="Bohlmann J."/>
            <person name="Breuil C."/>
        </authorList>
    </citation>
    <scope>NUCLEOTIDE SEQUENCE [LARGE SCALE GENOMIC DNA]</scope>
    <source>
        <strain evidence="2 3">UAMH 11346</strain>
    </source>
</reference>
<name>S3CXY3_OPHP1</name>
<dbReference type="Proteomes" id="UP000016923">
    <property type="component" value="Unassembled WGS sequence"/>
</dbReference>
<dbReference type="VEuPathDB" id="FungiDB:F503_08246"/>
<feature type="region of interest" description="Disordered" evidence="1">
    <location>
        <begin position="378"/>
        <end position="573"/>
    </location>
</feature>
<feature type="compositionally biased region" description="Low complexity" evidence="1">
    <location>
        <begin position="64"/>
        <end position="89"/>
    </location>
</feature>
<evidence type="ECO:0000313" key="2">
    <source>
        <dbReference type="EMBL" id="EPE05715.1"/>
    </source>
</evidence>
<dbReference type="EMBL" id="KE148155">
    <property type="protein sequence ID" value="EPE05715.1"/>
    <property type="molecule type" value="Genomic_DNA"/>
</dbReference>
<keyword evidence="3" id="KW-1185">Reference proteome</keyword>
<feature type="compositionally biased region" description="Polar residues" evidence="1">
    <location>
        <begin position="206"/>
        <end position="216"/>
    </location>
</feature>
<feature type="compositionally biased region" description="Polar residues" evidence="1">
    <location>
        <begin position="263"/>
        <end position="281"/>
    </location>
</feature>
<feature type="compositionally biased region" description="Basic residues" evidence="1">
    <location>
        <begin position="420"/>
        <end position="435"/>
    </location>
</feature>
<organism evidence="2 3">
    <name type="scientific">Ophiostoma piceae (strain UAMH 11346)</name>
    <name type="common">Sap stain fungus</name>
    <dbReference type="NCBI Taxonomy" id="1262450"/>
    <lineage>
        <taxon>Eukaryota</taxon>
        <taxon>Fungi</taxon>
        <taxon>Dikarya</taxon>
        <taxon>Ascomycota</taxon>
        <taxon>Pezizomycotina</taxon>
        <taxon>Sordariomycetes</taxon>
        <taxon>Sordariomycetidae</taxon>
        <taxon>Ophiostomatales</taxon>
        <taxon>Ophiostomataceae</taxon>
        <taxon>Ophiostoma</taxon>
    </lineage>
</organism>
<sequence>MMDALHINTKPHALLSGDLSLDVATPLQLAKSSGDPATRQRAVSEAGITSAYSQSHRHSRGLTPSSSFHPSPSSALFPFASSSPASAAPRPHQNHSTSQISSSSRPSALRQLSVAPALPPSFSPSIAVSGKDSRPGTAASGTGTPSPSPLFFGRGHKTTLETSLVGASGTYITTVDDFTVAHHTSALRELNSSFPSPVFRHRHTKSTGAQSTTYSQPVIVRTYTGPSNSPSTSAHHRRPSSSHRTGSRIAGSHRVPLVPNSRAAVSSTTPPSLAANSSENATRPGAWGLTNSLFGMARSKVKKGGFLPWSWNSNSDNASTPDEAKLPPLEAFTFKGFMANLQTSTDIRADLDRIAEICARSRYSLSNQYEAHMAPHGSGASFAASAGQSRSKGRKKGASSPGGPTLQAVPSDDDESTYRGNRRRRGGIGSGKRRSAAYGTLETIMSSSRSSEEDKTKKKPAAEIADEVRGRPARKAMQADPDATTGDTGSSGVERMSGSGSSSALPKGHRGKRAGFPTEEESGPATGKQDKGKAVRRPKSTTFAHAVIHSSRNKAQRHGGKKEGNTNPCVSGPADSVAVPALLGEPALPYTTDGSADVYSASGSAATQTVARGGPLKREAASSSRKGASLARLPTRARRPELPVHVVNDRVDDVSQLLALSPEDAAEAGFLSGLTHWIPWVAGSDAPSHSASGLHSQPQGGEADTVPAPGPSHAEGSLRELLKNVETNSTQDKGKVVDSDD</sequence>